<gene>
    <name evidence="1" type="ORF">LCGC14_0430220</name>
</gene>
<accession>A0A0F9VAK0</accession>
<organism evidence="1">
    <name type="scientific">marine sediment metagenome</name>
    <dbReference type="NCBI Taxonomy" id="412755"/>
    <lineage>
        <taxon>unclassified sequences</taxon>
        <taxon>metagenomes</taxon>
        <taxon>ecological metagenomes</taxon>
    </lineage>
</organism>
<evidence type="ECO:0000313" key="1">
    <source>
        <dbReference type="EMBL" id="KKN70591.1"/>
    </source>
</evidence>
<sequence length="76" mass="8900">MNALYLYFKTPKLSFKQRTLRIPLPRRKPLLNFDDDEPIRAKIFGEEVWLEKGSASGSSITHKGYVQLRYMKEKPG</sequence>
<protein>
    <submittedName>
        <fullName evidence="1">Uncharacterized protein</fullName>
    </submittedName>
</protein>
<dbReference type="EMBL" id="LAZR01000401">
    <property type="protein sequence ID" value="KKN70591.1"/>
    <property type="molecule type" value="Genomic_DNA"/>
</dbReference>
<reference evidence="1" key="1">
    <citation type="journal article" date="2015" name="Nature">
        <title>Complex archaea that bridge the gap between prokaryotes and eukaryotes.</title>
        <authorList>
            <person name="Spang A."/>
            <person name="Saw J.H."/>
            <person name="Jorgensen S.L."/>
            <person name="Zaremba-Niedzwiedzka K."/>
            <person name="Martijn J."/>
            <person name="Lind A.E."/>
            <person name="van Eijk R."/>
            <person name="Schleper C."/>
            <person name="Guy L."/>
            <person name="Ettema T.J."/>
        </authorList>
    </citation>
    <scope>NUCLEOTIDE SEQUENCE</scope>
</reference>
<proteinExistence type="predicted"/>
<name>A0A0F9VAK0_9ZZZZ</name>
<dbReference type="AlphaFoldDB" id="A0A0F9VAK0"/>
<comment type="caution">
    <text evidence="1">The sequence shown here is derived from an EMBL/GenBank/DDBJ whole genome shotgun (WGS) entry which is preliminary data.</text>
</comment>